<dbReference type="AlphaFoldDB" id="A0A066ZMA4"/>
<organism evidence="1 2">
    <name type="scientific">Hydrogenovibrio marinus</name>
    <dbReference type="NCBI Taxonomy" id="28885"/>
    <lineage>
        <taxon>Bacteria</taxon>
        <taxon>Pseudomonadati</taxon>
        <taxon>Pseudomonadota</taxon>
        <taxon>Gammaproteobacteria</taxon>
        <taxon>Thiotrichales</taxon>
        <taxon>Piscirickettsiaceae</taxon>
        <taxon>Hydrogenovibrio</taxon>
    </lineage>
</organism>
<protein>
    <submittedName>
        <fullName evidence="1">Uncharacterized protein</fullName>
    </submittedName>
</protein>
<sequence length="69" mass="7769">MKDSVKVARTQINPHLITSGLTSKTKVKGNAPQWVQDAFREMQKLKGLSPQDAIGNLRRSPFFSEEWVA</sequence>
<keyword evidence="2" id="KW-1185">Reference proteome</keyword>
<accession>A0A066ZMA4</accession>
<dbReference type="Proteomes" id="UP000027341">
    <property type="component" value="Unassembled WGS sequence"/>
</dbReference>
<proteinExistence type="predicted"/>
<dbReference type="RefSeq" id="WP_029913704.1">
    <property type="nucleotide sequence ID" value="NZ_JMIU01000002.1"/>
</dbReference>
<comment type="caution">
    <text evidence="1">The sequence shown here is derived from an EMBL/GenBank/DDBJ whole genome shotgun (WGS) entry which is preliminary data.</text>
</comment>
<evidence type="ECO:0000313" key="2">
    <source>
        <dbReference type="Proteomes" id="UP000027341"/>
    </source>
</evidence>
<gene>
    <name evidence="1" type="ORF">EI16_12035</name>
</gene>
<name>A0A066ZMA4_HYDMR</name>
<dbReference type="STRING" id="28885.EI16_12035"/>
<reference evidence="1 2" key="1">
    <citation type="submission" date="2014-04" db="EMBL/GenBank/DDBJ databases">
        <title>Draft genome sequence of Hydrogenovibrio marinus MH-110, a model organism for aerobic H2 metabolism.</title>
        <authorList>
            <person name="Cha H.J."/>
            <person name="Jo B.H."/>
            <person name="Hwang B.H."/>
        </authorList>
    </citation>
    <scope>NUCLEOTIDE SEQUENCE [LARGE SCALE GENOMIC DNA]</scope>
    <source>
        <strain evidence="1 2">MH-110</strain>
    </source>
</reference>
<evidence type="ECO:0000313" key="1">
    <source>
        <dbReference type="EMBL" id="KDN94627.1"/>
    </source>
</evidence>
<dbReference type="EMBL" id="JMIU01000002">
    <property type="protein sequence ID" value="KDN94627.1"/>
    <property type="molecule type" value="Genomic_DNA"/>
</dbReference>